<evidence type="ECO:0000256" key="8">
    <source>
        <dbReference type="SAM" id="Phobius"/>
    </source>
</evidence>
<feature type="transmembrane region" description="Helical" evidence="8">
    <location>
        <begin position="236"/>
        <end position="260"/>
    </location>
</feature>
<keyword evidence="10" id="KW-1185">Reference proteome</keyword>
<evidence type="ECO:0000313" key="9">
    <source>
        <dbReference type="EMBL" id="EEC57447.1"/>
    </source>
</evidence>
<accession>B7ASA1</accession>
<evidence type="ECO:0000256" key="1">
    <source>
        <dbReference type="ARBA" id="ARBA00004651"/>
    </source>
</evidence>
<organism evidence="9 10">
    <name type="scientific">[Bacteroides] pectinophilus ATCC 43243</name>
    <dbReference type="NCBI Taxonomy" id="483218"/>
    <lineage>
        <taxon>Bacteria</taxon>
        <taxon>Bacillati</taxon>
        <taxon>Bacillota</taxon>
        <taxon>Clostridia</taxon>
        <taxon>Eubacteriales</taxon>
    </lineage>
</organism>
<evidence type="ECO:0000256" key="2">
    <source>
        <dbReference type="ARBA" id="ARBA00010145"/>
    </source>
</evidence>
<feature type="transmembrane region" description="Helical" evidence="8">
    <location>
        <begin position="80"/>
        <end position="100"/>
    </location>
</feature>
<dbReference type="Gene3D" id="1.20.1530.20">
    <property type="match status" value="1"/>
</dbReference>
<feature type="transmembrane region" description="Helical" evidence="8">
    <location>
        <begin position="172"/>
        <end position="195"/>
    </location>
</feature>
<keyword evidence="3" id="KW-0813">Transport</keyword>
<feature type="transmembrane region" description="Helical" evidence="8">
    <location>
        <begin position="15"/>
        <end position="37"/>
    </location>
</feature>
<reference evidence="9 10" key="1">
    <citation type="submission" date="2008-11" db="EMBL/GenBank/DDBJ databases">
        <title>Draft genome sequence of Bacteroides pectinophilus (ATCC 43243).</title>
        <authorList>
            <person name="Sudarsanam P."/>
            <person name="Ley R."/>
            <person name="Guruge J."/>
            <person name="Turnbaugh P.J."/>
            <person name="Mahowald M."/>
            <person name="Liep D."/>
            <person name="Gordon J."/>
        </authorList>
    </citation>
    <scope>NUCLEOTIDE SEQUENCE [LARGE SCALE GENOMIC DNA]</scope>
    <source>
        <strain evidence="9 10">ATCC 43243</strain>
    </source>
</reference>
<evidence type="ECO:0008006" key="11">
    <source>
        <dbReference type="Google" id="ProtNLM"/>
    </source>
</evidence>
<dbReference type="Pfam" id="PF03547">
    <property type="entry name" value="Mem_trans"/>
    <property type="match status" value="2"/>
</dbReference>
<dbReference type="PANTHER" id="PTHR36838">
    <property type="entry name" value="AUXIN EFFLUX CARRIER FAMILY PROTEIN"/>
    <property type="match status" value="1"/>
</dbReference>
<evidence type="ECO:0000256" key="5">
    <source>
        <dbReference type="ARBA" id="ARBA00022692"/>
    </source>
</evidence>
<evidence type="ECO:0000256" key="7">
    <source>
        <dbReference type="ARBA" id="ARBA00023136"/>
    </source>
</evidence>
<comment type="subcellular location">
    <subcellularLocation>
        <location evidence="1">Cell membrane</location>
        <topology evidence="1">Multi-pass membrane protein</topology>
    </subcellularLocation>
</comment>
<keyword evidence="7 8" id="KW-0472">Membrane</keyword>
<proteinExistence type="inferred from homology"/>
<keyword evidence="4" id="KW-1003">Cell membrane</keyword>
<name>B7ASA1_9FIRM</name>
<evidence type="ECO:0000256" key="3">
    <source>
        <dbReference type="ARBA" id="ARBA00022448"/>
    </source>
</evidence>
<dbReference type="InterPro" id="IPR004776">
    <property type="entry name" value="Mem_transp_PIN-like"/>
</dbReference>
<dbReference type="eggNOG" id="COG0679">
    <property type="taxonomic scope" value="Bacteria"/>
</dbReference>
<dbReference type="STRING" id="483218.BACPEC_01956"/>
<gene>
    <name evidence="9" type="ORF">BACPEC_01956</name>
</gene>
<feature type="transmembrane region" description="Helical" evidence="8">
    <location>
        <begin position="112"/>
        <end position="133"/>
    </location>
</feature>
<evidence type="ECO:0000256" key="4">
    <source>
        <dbReference type="ARBA" id="ARBA00022475"/>
    </source>
</evidence>
<feature type="transmembrane region" description="Helical" evidence="8">
    <location>
        <begin position="267"/>
        <end position="287"/>
    </location>
</feature>
<feature type="transmembrane region" description="Helical" evidence="8">
    <location>
        <begin position="139"/>
        <end position="160"/>
    </location>
</feature>
<dbReference type="InterPro" id="IPR038770">
    <property type="entry name" value="Na+/solute_symporter_sf"/>
</dbReference>
<dbReference type="AlphaFoldDB" id="B7ASA1"/>
<dbReference type="HOGENOM" id="CLU_056175_1_0_9"/>
<dbReference type="GO" id="GO:0055085">
    <property type="term" value="P:transmembrane transport"/>
    <property type="evidence" value="ECO:0007669"/>
    <property type="project" value="InterPro"/>
</dbReference>
<dbReference type="Proteomes" id="UP000003136">
    <property type="component" value="Unassembled WGS sequence"/>
</dbReference>
<feature type="transmembrane region" description="Helical" evidence="8">
    <location>
        <begin position="293"/>
        <end position="316"/>
    </location>
</feature>
<keyword evidence="6 8" id="KW-1133">Transmembrane helix</keyword>
<reference evidence="9 10" key="2">
    <citation type="submission" date="2008-11" db="EMBL/GenBank/DDBJ databases">
        <authorList>
            <person name="Fulton L."/>
            <person name="Clifton S."/>
            <person name="Fulton B."/>
            <person name="Xu J."/>
            <person name="Minx P."/>
            <person name="Pepin K.H."/>
            <person name="Johnson M."/>
            <person name="Bhonagiri V."/>
            <person name="Nash W.E."/>
            <person name="Mardis E.R."/>
            <person name="Wilson R.K."/>
        </authorList>
    </citation>
    <scope>NUCLEOTIDE SEQUENCE [LARGE SCALE GENOMIC DNA]</scope>
    <source>
        <strain evidence="9 10">ATCC 43243</strain>
    </source>
</reference>
<sequence length="321" mass="35362">MIYFKGKREKIQMNLALITAKQVVVLFILIMSGFVCVKTKAVKIEGKKAFSDLLLYLVVPAMIIHSYIMDFNEEILTNLVRSLVLSTILMIIGIVVTLVITMKVTSKDLPILRFACMFSNAAYMGFPLIQALFGSEGLLYASVYVTIFNILLWTVGYAMVSRKVNAKEVLHTILTTPVIISVVIGLIIYLCRIPVPSVIEQPLNIIGNMNTPLSMFITGMLIASGDVRSMLKNREIMMVIAIRMFLIPAISFAVFALLGVKGMVPEVVLLLQACPSAAITSVFAVQFEYNEETAAGSVVLTTLLSIITLPACAMLLTMMMR</sequence>
<evidence type="ECO:0000256" key="6">
    <source>
        <dbReference type="ARBA" id="ARBA00022989"/>
    </source>
</evidence>
<protein>
    <recommendedName>
        <fullName evidence="11">Auxin efflux carrier</fullName>
    </recommendedName>
</protein>
<dbReference type="EMBL" id="ABVQ01000036">
    <property type="protein sequence ID" value="EEC57447.1"/>
    <property type="molecule type" value="Genomic_DNA"/>
</dbReference>
<evidence type="ECO:0000313" key="10">
    <source>
        <dbReference type="Proteomes" id="UP000003136"/>
    </source>
</evidence>
<feature type="transmembrane region" description="Helical" evidence="8">
    <location>
        <begin position="49"/>
        <end position="68"/>
    </location>
</feature>
<keyword evidence="5 8" id="KW-0812">Transmembrane</keyword>
<comment type="caution">
    <text evidence="9">The sequence shown here is derived from an EMBL/GenBank/DDBJ whole genome shotgun (WGS) entry which is preliminary data.</text>
</comment>
<comment type="similarity">
    <text evidence="2">Belongs to the auxin efflux carrier (TC 2.A.69) family.</text>
</comment>
<dbReference type="PANTHER" id="PTHR36838:SF1">
    <property type="entry name" value="SLR1864 PROTEIN"/>
    <property type="match status" value="1"/>
</dbReference>
<dbReference type="GO" id="GO:0005886">
    <property type="term" value="C:plasma membrane"/>
    <property type="evidence" value="ECO:0007669"/>
    <property type="project" value="UniProtKB-SubCell"/>
</dbReference>